<reference evidence="2" key="1">
    <citation type="journal article" date="2019" name="Int. J. Syst. Evol. Microbiol.">
        <title>The Global Catalogue of Microorganisms (GCM) 10K type strain sequencing project: providing services to taxonomists for standard genome sequencing and annotation.</title>
        <authorList>
            <consortium name="The Broad Institute Genomics Platform"/>
            <consortium name="The Broad Institute Genome Sequencing Center for Infectious Disease"/>
            <person name="Wu L."/>
            <person name="Ma J."/>
        </authorList>
    </citation>
    <scope>NUCLEOTIDE SEQUENCE [LARGE SCALE GENOMIC DNA]</scope>
    <source>
        <strain evidence="2">CGMCC 1.12989</strain>
    </source>
</reference>
<keyword evidence="2" id="KW-1185">Reference proteome</keyword>
<proteinExistence type="predicted"/>
<evidence type="ECO:0000313" key="2">
    <source>
        <dbReference type="Proteomes" id="UP001595828"/>
    </source>
</evidence>
<dbReference type="CDD" id="cd06664">
    <property type="entry name" value="IscU_like"/>
    <property type="match status" value="1"/>
</dbReference>
<evidence type="ECO:0000313" key="1">
    <source>
        <dbReference type="EMBL" id="MFC4295190.1"/>
    </source>
</evidence>
<dbReference type="Proteomes" id="UP001595828">
    <property type="component" value="Unassembled WGS sequence"/>
</dbReference>
<dbReference type="InterPro" id="IPR002871">
    <property type="entry name" value="NIF_FeS_clus_asmbl_NifU_N"/>
</dbReference>
<organism evidence="1 2">
    <name type="scientific">Novosphingobium tardum</name>
    <dbReference type="NCBI Taxonomy" id="1538021"/>
    <lineage>
        <taxon>Bacteria</taxon>
        <taxon>Pseudomonadati</taxon>
        <taxon>Pseudomonadota</taxon>
        <taxon>Alphaproteobacteria</taxon>
        <taxon>Sphingomonadales</taxon>
        <taxon>Sphingomonadaceae</taxon>
        <taxon>Novosphingobium</taxon>
    </lineage>
</organism>
<dbReference type="RefSeq" id="WP_379538674.1">
    <property type="nucleotide sequence ID" value="NZ_JBHSDR010000006.1"/>
</dbReference>
<protein>
    <submittedName>
        <fullName evidence="1">Iron-sulfur cluster assembly scaffold protein</fullName>
    </submittedName>
</protein>
<dbReference type="EMBL" id="JBHSDR010000006">
    <property type="protein sequence ID" value="MFC4295190.1"/>
    <property type="molecule type" value="Genomic_DNA"/>
</dbReference>
<dbReference type="SUPFAM" id="SSF82649">
    <property type="entry name" value="SufE/NifU"/>
    <property type="match status" value="1"/>
</dbReference>
<accession>A0ABV8RQN4</accession>
<comment type="caution">
    <text evidence="1">The sequence shown here is derived from an EMBL/GenBank/DDBJ whole genome shotgun (WGS) entry which is preliminary data.</text>
</comment>
<dbReference type="Gene3D" id="3.90.1010.10">
    <property type="match status" value="1"/>
</dbReference>
<sequence length="144" mass="14593">MSAAALYTPQVLAAAVDLAAYPLDPGAPFQGHASARACGSTLDLSITLDDAGTIQRIGARARSCAIGQAAAVLFVRGAAGHTGATIAAARDAMVRWLADAEAPLPDWPGLSLIERARAYPARHGAILLPWNAALDALASVAVPG</sequence>
<gene>
    <name evidence="1" type="ORF">ACFO0A_08990</name>
</gene>
<name>A0ABV8RQN4_9SPHN</name>